<dbReference type="EMBL" id="JBJXBP010000005">
    <property type="protein sequence ID" value="KAL3828325.1"/>
    <property type="molecule type" value="Genomic_DNA"/>
</dbReference>
<accession>A0ABD3SVF7</accession>
<keyword evidence="3" id="KW-1185">Reference proteome</keyword>
<dbReference type="Proteomes" id="UP001634393">
    <property type="component" value="Unassembled WGS sequence"/>
</dbReference>
<name>A0ABD3SVF7_9LAMI</name>
<evidence type="ECO:0000256" key="1">
    <source>
        <dbReference type="SAM" id="Coils"/>
    </source>
</evidence>
<sequence>MGCSQTKDKKSSSSPSERVVEGLKDKISLLQEEINEIMCLREGENQVYERELMVFAFKQAEWKTERKRLRGEVKKLKKMLEEKEVNFYGNELEFMNTNCIMEQIKEEKARRDEAVEKWKQLYFAIKVELDDLIQRTHQEERMCWETGEGYVLMELKKELRAKEENIEVLQAKLASMEHQEFKREREMDILRQSLRIMSYKKKADKIERGGNC</sequence>
<protein>
    <submittedName>
        <fullName evidence="2">Uncharacterized protein</fullName>
    </submittedName>
</protein>
<dbReference type="AlphaFoldDB" id="A0ABD3SVF7"/>
<feature type="coiled-coil region" evidence="1">
    <location>
        <begin position="20"/>
        <end position="121"/>
    </location>
</feature>
<gene>
    <name evidence="2" type="ORF">ACJIZ3_017127</name>
</gene>
<evidence type="ECO:0000313" key="3">
    <source>
        <dbReference type="Proteomes" id="UP001634393"/>
    </source>
</evidence>
<feature type="coiled-coil region" evidence="1">
    <location>
        <begin position="152"/>
        <end position="179"/>
    </location>
</feature>
<dbReference type="PANTHER" id="PTHR37226">
    <property type="entry name" value="GOLGIN FAMILY A PROTEIN"/>
    <property type="match status" value="1"/>
</dbReference>
<comment type="caution">
    <text evidence="2">The sequence shown here is derived from an EMBL/GenBank/DDBJ whole genome shotgun (WGS) entry which is preliminary data.</text>
</comment>
<proteinExistence type="predicted"/>
<evidence type="ECO:0000313" key="2">
    <source>
        <dbReference type="EMBL" id="KAL3828325.1"/>
    </source>
</evidence>
<keyword evidence="1" id="KW-0175">Coiled coil</keyword>
<organism evidence="2 3">
    <name type="scientific">Penstemon smallii</name>
    <dbReference type="NCBI Taxonomy" id="265156"/>
    <lineage>
        <taxon>Eukaryota</taxon>
        <taxon>Viridiplantae</taxon>
        <taxon>Streptophyta</taxon>
        <taxon>Embryophyta</taxon>
        <taxon>Tracheophyta</taxon>
        <taxon>Spermatophyta</taxon>
        <taxon>Magnoliopsida</taxon>
        <taxon>eudicotyledons</taxon>
        <taxon>Gunneridae</taxon>
        <taxon>Pentapetalae</taxon>
        <taxon>asterids</taxon>
        <taxon>lamiids</taxon>
        <taxon>Lamiales</taxon>
        <taxon>Plantaginaceae</taxon>
        <taxon>Cheloneae</taxon>
        <taxon>Penstemon</taxon>
    </lineage>
</organism>
<reference evidence="2 3" key="1">
    <citation type="submission" date="2024-12" db="EMBL/GenBank/DDBJ databases">
        <title>The unique morphological basis and parallel evolutionary history of personate flowers in Penstemon.</title>
        <authorList>
            <person name="Depatie T.H."/>
            <person name="Wessinger C.A."/>
        </authorList>
    </citation>
    <scope>NUCLEOTIDE SEQUENCE [LARGE SCALE GENOMIC DNA]</scope>
    <source>
        <strain evidence="2">WTNN_2</strain>
        <tissue evidence="2">Leaf</tissue>
    </source>
</reference>
<dbReference type="PANTHER" id="PTHR37226:SF4">
    <property type="entry name" value="GOLGIN FAMILY A PROTEIN"/>
    <property type="match status" value="1"/>
</dbReference>